<keyword evidence="3" id="KW-1185">Reference proteome</keyword>
<name>A0AAN0KAY4_9ACTN</name>
<dbReference type="AlphaFoldDB" id="A0AAN0KAY4"/>
<dbReference type="EMBL" id="AP028056">
    <property type="protein sequence ID" value="BEH01640.1"/>
    <property type="molecule type" value="Genomic_DNA"/>
</dbReference>
<dbReference type="InterPro" id="IPR002559">
    <property type="entry name" value="Transposase_11"/>
</dbReference>
<organism evidence="2 3">
    <name type="scientific">Brooklawnia propionicigenes</name>
    <dbReference type="NCBI Taxonomy" id="3041175"/>
    <lineage>
        <taxon>Bacteria</taxon>
        <taxon>Bacillati</taxon>
        <taxon>Actinomycetota</taxon>
        <taxon>Actinomycetes</taxon>
        <taxon>Propionibacteriales</taxon>
        <taxon>Propionibacteriaceae</taxon>
        <taxon>Brooklawnia</taxon>
    </lineage>
</organism>
<evidence type="ECO:0000259" key="1">
    <source>
        <dbReference type="Pfam" id="PF01609"/>
    </source>
</evidence>
<dbReference type="Pfam" id="PF01609">
    <property type="entry name" value="DDE_Tnp_1"/>
    <property type="match status" value="1"/>
</dbReference>
<dbReference type="InterPro" id="IPR012337">
    <property type="entry name" value="RNaseH-like_sf"/>
</dbReference>
<dbReference type="GO" id="GO:0004803">
    <property type="term" value="F:transposase activity"/>
    <property type="evidence" value="ECO:0007669"/>
    <property type="project" value="InterPro"/>
</dbReference>
<dbReference type="RefSeq" id="WP_286267982.1">
    <property type="nucleotide sequence ID" value="NZ_AP028056.1"/>
</dbReference>
<dbReference type="Proteomes" id="UP001431656">
    <property type="component" value="Chromosome"/>
</dbReference>
<dbReference type="PANTHER" id="PTHR34614">
    <property type="match status" value="1"/>
</dbReference>
<gene>
    <name evidence="2" type="ORF">brsh051_09210</name>
</gene>
<dbReference type="PANTHER" id="PTHR34614:SF2">
    <property type="entry name" value="TRANSPOSASE IS4-LIKE DOMAIN-CONTAINING PROTEIN"/>
    <property type="match status" value="1"/>
</dbReference>
<evidence type="ECO:0000313" key="3">
    <source>
        <dbReference type="Proteomes" id="UP001431656"/>
    </source>
</evidence>
<dbReference type="KEGG" id="broo:brsh051_09210"/>
<dbReference type="InterPro" id="IPR047654">
    <property type="entry name" value="IS1634_transpos"/>
</dbReference>
<dbReference type="GO" id="GO:0006313">
    <property type="term" value="P:DNA transposition"/>
    <property type="evidence" value="ECO:0007669"/>
    <property type="project" value="InterPro"/>
</dbReference>
<feature type="domain" description="Transposase IS4-like" evidence="1">
    <location>
        <begin position="173"/>
        <end position="463"/>
    </location>
</feature>
<accession>A0AAN0KAY4</accession>
<dbReference type="GO" id="GO:0003677">
    <property type="term" value="F:DNA binding"/>
    <property type="evidence" value="ECO:0007669"/>
    <property type="project" value="InterPro"/>
</dbReference>
<dbReference type="SUPFAM" id="SSF53098">
    <property type="entry name" value="Ribonuclease H-like"/>
    <property type="match status" value="1"/>
</dbReference>
<evidence type="ECO:0000313" key="2">
    <source>
        <dbReference type="EMBL" id="BEH01640.1"/>
    </source>
</evidence>
<dbReference type="NCBIfam" id="NF033559">
    <property type="entry name" value="transpos_IS1634"/>
    <property type="match status" value="1"/>
</dbReference>
<sequence>MSPYLRKVKTRSGATAVQIVEKRHGQRVIVEHLGSAHTDAELAALMRAGHDKLHAGQPAFELGIDPHGVPVGAVAVVAGTRSKLLMDAIRASWGRLGFTVIDDEAFFQLVAARLVEPTSKRDSIRVINQLGMHAFHENTYYAALRRCMAGDYREQIAKACFTHVWTDAGGDISLLLYDVTTLYFEAENEDDLRKVGFSKERRVDPQIVVGLLVDRSGFPLEIACYEGNKAETATIIPIVKAFQDRHQITDMVVVADAGMLSATNLQALDDAGLRFIVGSRVTKAPHDLAKHFCWHGDHFTDAQIIDTITMRRTKPDPARLDTCDEPVWNPQAHPLAWRAVWQYSRKRAVRDQHTLTAQQNRAQAIIDGLHPPRKARFLKTSGATLTLDHTSLDRARRLTGLKGYVTNITVDTMPADQVISAYHELWHVEQSFRMSKTDLAARPIFHHTRDAIEAHLTIVFTALAIARDLQARTGWSIKRIIQTLQPLRHVTITINGHPIEAQPAIPDNTREILNDLGISGH</sequence>
<protein>
    <submittedName>
        <fullName evidence="2">IS1634-like element ISMsm6 family transposase</fullName>
    </submittedName>
</protein>
<proteinExistence type="predicted"/>
<reference evidence="2" key="1">
    <citation type="journal article" date="2024" name="Int. J. Syst. Evol. Microbiol.">
        <title>Brooklawnia propionicigenes sp. nov., a facultatively anaerobic, propionate-producing bacterium isolated from a methanogenic reactor treating waste from cattle farms.</title>
        <authorList>
            <person name="Akita Y."/>
            <person name="Ueki A."/>
            <person name="Tonouchi A."/>
            <person name="Sugawara Y."/>
            <person name="Honma S."/>
            <person name="Kaku N."/>
            <person name="Ueki K."/>
        </authorList>
    </citation>
    <scope>NUCLEOTIDE SEQUENCE</scope>
    <source>
        <strain evidence="2">SH051</strain>
    </source>
</reference>